<evidence type="ECO:0000313" key="2">
    <source>
        <dbReference type="EMBL" id="MBM3276033.1"/>
    </source>
</evidence>
<organism evidence="2 3">
    <name type="scientific">Candidatus Tanganyikabacteria bacterium</name>
    <dbReference type="NCBI Taxonomy" id="2961651"/>
    <lineage>
        <taxon>Bacteria</taxon>
        <taxon>Bacillati</taxon>
        <taxon>Candidatus Sericytochromatia</taxon>
        <taxon>Candidatus Tanganyikabacteria</taxon>
    </lineage>
</organism>
<dbReference type="Pfam" id="PF25583">
    <property type="entry name" value="WCX"/>
    <property type="match status" value="1"/>
</dbReference>
<feature type="domain" description="WCX" evidence="1">
    <location>
        <begin position="63"/>
        <end position="137"/>
    </location>
</feature>
<sequence length="150" mass="16964">VDRAYLTWVDGGLYLRAYCPEAKGEHQWQRNREFRVDRFCTGDDRPAVEVLQSPSAEPDVPSFEFHLWLSPALASGFDDVPGRLRVIERRSDGSRVVAIRECIPLRAVRRVLSYGPQARILEPDFVVAEVRQAIGRMSQELGEGKPVTLA</sequence>
<name>A0A938BP43_9BACT</name>
<proteinExistence type="predicted"/>
<gene>
    <name evidence="2" type="ORF">FJZ00_12845</name>
</gene>
<protein>
    <submittedName>
        <fullName evidence="2">WYL domain-containing protein</fullName>
    </submittedName>
</protein>
<dbReference type="EMBL" id="VGJX01000828">
    <property type="protein sequence ID" value="MBM3276033.1"/>
    <property type="molecule type" value="Genomic_DNA"/>
</dbReference>
<accession>A0A938BP43</accession>
<dbReference type="InterPro" id="IPR057727">
    <property type="entry name" value="WCX_dom"/>
</dbReference>
<evidence type="ECO:0000259" key="1">
    <source>
        <dbReference type="Pfam" id="PF25583"/>
    </source>
</evidence>
<reference evidence="2 3" key="1">
    <citation type="submission" date="2019-03" db="EMBL/GenBank/DDBJ databases">
        <title>Lake Tanganyika Metagenome-Assembled Genomes (MAGs).</title>
        <authorList>
            <person name="Tran P."/>
        </authorList>
    </citation>
    <scope>NUCLEOTIDE SEQUENCE [LARGE SCALE GENOMIC DNA]</scope>
    <source>
        <strain evidence="2">K_DeepCast_65m_m2_236</strain>
    </source>
</reference>
<comment type="caution">
    <text evidence="2">The sequence shown here is derived from an EMBL/GenBank/DDBJ whole genome shotgun (WGS) entry which is preliminary data.</text>
</comment>
<evidence type="ECO:0000313" key="3">
    <source>
        <dbReference type="Proteomes" id="UP000703893"/>
    </source>
</evidence>
<feature type="non-terminal residue" evidence="2">
    <location>
        <position position="1"/>
    </location>
</feature>
<dbReference type="Proteomes" id="UP000703893">
    <property type="component" value="Unassembled WGS sequence"/>
</dbReference>
<dbReference type="AlphaFoldDB" id="A0A938BP43"/>